<reference evidence="1" key="1">
    <citation type="submission" date="2014-09" db="EMBL/GenBank/DDBJ databases">
        <authorList>
            <person name="Magalhaes I.L.F."/>
            <person name="Oliveira U."/>
            <person name="Santos F.R."/>
            <person name="Vidigal T.H.D.A."/>
            <person name="Brescovit A.D."/>
            <person name="Santos A.J."/>
        </authorList>
    </citation>
    <scope>NUCLEOTIDE SEQUENCE</scope>
    <source>
        <tissue evidence="1">Shoot tissue taken approximately 20 cm above the soil surface</tissue>
    </source>
</reference>
<proteinExistence type="predicted"/>
<sequence>MDRPASYVNDFFSKTTEADIINVYKSNICKEYIAITDYKTFRFNGTFFLLKQQFLIGMTISSGIILHNNMD</sequence>
<protein>
    <submittedName>
        <fullName evidence="1">Uncharacterized protein</fullName>
    </submittedName>
</protein>
<organism evidence="1">
    <name type="scientific">Arundo donax</name>
    <name type="common">Giant reed</name>
    <name type="synonym">Donax arundinaceus</name>
    <dbReference type="NCBI Taxonomy" id="35708"/>
    <lineage>
        <taxon>Eukaryota</taxon>
        <taxon>Viridiplantae</taxon>
        <taxon>Streptophyta</taxon>
        <taxon>Embryophyta</taxon>
        <taxon>Tracheophyta</taxon>
        <taxon>Spermatophyta</taxon>
        <taxon>Magnoliopsida</taxon>
        <taxon>Liliopsida</taxon>
        <taxon>Poales</taxon>
        <taxon>Poaceae</taxon>
        <taxon>PACMAD clade</taxon>
        <taxon>Arundinoideae</taxon>
        <taxon>Arundineae</taxon>
        <taxon>Arundo</taxon>
    </lineage>
</organism>
<dbReference type="EMBL" id="GBRH01235748">
    <property type="protein sequence ID" value="JAD62147.1"/>
    <property type="molecule type" value="Transcribed_RNA"/>
</dbReference>
<accession>A0A0A9BSB7</accession>
<name>A0A0A9BSB7_ARUDO</name>
<dbReference type="AlphaFoldDB" id="A0A0A9BSB7"/>
<evidence type="ECO:0000313" key="1">
    <source>
        <dbReference type="EMBL" id="JAD62147.1"/>
    </source>
</evidence>
<reference evidence="1" key="2">
    <citation type="journal article" date="2015" name="Data Brief">
        <title>Shoot transcriptome of the giant reed, Arundo donax.</title>
        <authorList>
            <person name="Barrero R.A."/>
            <person name="Guerrero F.D."/>
            <person name="Moolhuijzen P."/>
            <person name="Goolsby J.A."/>
            <person name="Tidwell J."/>
            <person name="Bellgard S.E."/>
            <person name="Bellgard M.I."/>
        </authorList>
    </citation>
    <scope>NUCLEOTIDE SEQUENCE</scope>
    <source>
        <tissue evidence="1">Shoot tissue taken approximately 20 cm above the soil surface</tissue>
    </source>
</reference>